<accession>A0AAV1QV24</accession>
<reference evidence="1 2" key="1">
    <citation type="submission" date="2024-01" db="EMBL/GenBank/DDBJ databases">
        <authorList>
            <person name="Waweru B."/>
        </authorList>
    </citation>
    <scope>NUCLEOTIDE SEQUENCE [LARGE SCALE GENOMIC DNA]</scope>
</reference>
<proteinExistence type="predicted"/>
<evidence type="ECO:0000313" key="1">
    <source>
        <dbReference type="EMBL" id="CAK7324923.1"/>
    </source>
</evidence>
<name>A0AAV1QV24_9ROSI</name>
<feature type="non-terminal residue" evidence="1">
    <location>
        <position position="1"/>
    </location>
</feature>
<organism evidence="1 2">
    <name type="scientific">Dovyalis caffra</name>
    <dbReference type="NCBI Taxonomy" id="77055"/>
    <lineage>
        <taxon>Eukaryota</taxon>
        <taxon>Viridiplantae</taxon>
        <taxon>Streptophyta</taxon>
        <taxon>Embryophyta</taxon>
        <taxon>Tracheophyta</taxon>
        <taxon>Spermatophyta</taxon>
        <taxon>Magnoliopsida</taxon>
        <taxon>eudicotyledons</taxon>
        <taxon>Gunneridae</taxon>
        <taxon>Pentapetalae</taxon>
        <taxon>rosids</taxon>
        <taxon>fabids</taxon>
        <taxon>Malpighiales</taxon>
        <taxon>Salicaceae</taxon>
        <taxon>Flacourtieae</taxon>
        <taxon>Dovyalis</taxon>
    </lineage>
</organism>
<dbReference type="EMBL" id="CAWUPB010000800">
    <property type="protein sequence ID" value="CAK7324923.1"/>
    <property type="molecule type" value="Genomic_DNA"/>
</dbReference>
<dbReference type="AlphaFoldDB" id="A0AAV1QV24"/>
<keyword evidence="2" id="KW-1185">Reference proteome</keyword>
<sequence>IVIEVGKANPSVNSRSKASVKYVFLVLNKVKYELQLRFTLSLQADERKALKEQVGIWVTHIPVIQLGKKLSGKAFPGKSNKVATKSSPSNETGFYSFRLSSARTALNQGCQSIQNCPNTIVGVAVAVLIPFASPEVREYDSVLTQKKLTQKKGASELSEPKAGRFVPVFGYPIQNRVPVL</sequence>
<protein>
    <submittedName>
        <fullName evidence="1">Uncharacterized protein</fullName>
    </submittedName>
</protein>
<comment type="caution">
    <text evidence="1">The sequence shown here is derived from an EMBL/GenBank/DDBJ whole genome shotgun (WGS) entry which is preliminary data.</text>
</comment>
<gene>
    <name evidence="1" type="ORF">DCAF_LOCUS2593</name>
</gene>
<evidence type="ECO:0000313" key="2">
    <source>
        <dbReference type="Proteomes" id="UP001314170"/>
    </source>
</evidence>
<dbReference type="Proteomes" id="UP001314170">
    <property type="component" value="Unassembled WGS sequence"/>
</dbReference>